<gene>
    <name evidence="5" type="ORF">GO816_05780</name>
</gene>
<feature type="domain" description="DUF5118" evidence="4">
    <location>
        <begin position="38"/>
        <end position="86"/>
    </location>
</feature>
<protein>
    <submittedName>
        <fullName evidence="5">DUF5117 domain-containing protein</fullName>
    </submittedName>
</protein>
<dbReference type="Pfam" id="PF16313">
    <property type="entry name" value="DUF4953"/>
    <property type="match status" value="1"/>
</dbReference>
<keyword evidence="1" id="KW-0732">Signal</keyword>
<dbReference type="InterPro" id="IPR033413">
    <property type="entry name" value="DUF5117"/>
</dbReference>
<evidence type="ECO:0000259" key="4">
    <source>
        <dbReference type="Pfam" id="PF17162"/>
    </source>
</evidence>
<dbReference type="PANTHER" id="PTHR38478:SF1">
    <property type="entry name" value="ZINC DEPENDENT METALLOPROTEASE DOMAIN LIPOPROTEIN"/>
    <property type="match status" value="1"/>
</dbReference>
<keyword evidence="6" id="KW-1185">Reference proteome</keyword>
<dbReference type="Pfam" id="PF17148">
    <property type="entry name" value="DUF5117"/>
    <property type="match status" value="1"/>
</dbReference>
<proteinExistence type="predicted"/>
<dbReference type="Pfam" id="PF17162">
    <property type="entry name" value="DUF5118"/>
    <property type="match status" value="1"/>
</dbReference>
<feature type="signal peptide" evidence="1">
    <location>
        <begin position="1"/>
        <end position="20"/>
    </location>
</feature>
<name>A0A6I4I672_9SPHI</name>
<dbReference type="EMBL" id="WQLA01000002">
    <property type="protein sequence ID" value="MVN90630.1"/>
    <property type="molecule type" value="Genomic_DNA"/>
</dbReference>
<evidence type="ECO:0000259" key="2">
    <source>
        <dbReference type="Pfam" id="PF16313"/>
    </source>
</evidence>
<reference evidence="5 6" key="1">
    <citation type="submission" date="2019-12" db="EMBL/GenBank/DDBJ databases">
        <title>Mucilaginibacter sp. HME9299 genome sequencing and assembly.</title>
        <authorList>
            <person name="Kang H."/>
            <person name="Kim H."/>
            <person name="Joh K."/>
        </authorList>
    </citation>
    <scope>NUCLEOTIDE SEQUENCE [LARGE SCALE GENOMIC DNA]</scope>
    <source>
        <strain evidence="5 6">HME9299</strain>
    </source>
</reference>
<dbReference type="PANTHER" id="PTHR38478">
    <property type="entry name" value="PEPTIDASE M1A AND M12B"/>
    <property type="match status" value="1"/>
</dbReference>
<dbReference type="InterPro" id="IPR033428">
    <property type="entry name" value="DUF5118"/>
</dbReference>
<organism evidence="5 6">
    <name type="scientific">Mucilaginibacter aquatilis</name>
    <dbReference type="NCBI Taxonomy" id="1517760"/>
    <lineage>
        <taxon>Bacteria</taxon>
        <taxon>Pseudomonadati</taxon>
        <taxon>Bacteroidota</taxon>
        <taxon>Sphingobacteriia</taxon>
        <taxon>Sphingobacteriales</taxon>
        <taxon>Sphingobacteriaceae</taxon>
        <taxon>Mucilaginibacter</taxon>
    </lineage>
</organism>
<dbReference type="AlphaFoldDB" id="A0A6I4I672"/>
<dbReference type="RefSeq" id="WP_157540405.1">
    <property type="nucleotide sequence ID" value="NZ_WQLA01000002.1"/>
</dbReference>
<dbReference type="GO" id="GO:0008237">
    <property type="term" value="F:metallopeptidase activity"/>
    <property type="evidence" value="ECO:0007669"/>
    <property type="project" value="InterPro"/>
</dbReference>
<feature type="domain" description="DUF5117" evidence="3">
    <location>
        <begin position="95"/>
        <end position="286"/>
    </location>
</feature>
<sequence>MKYVMMYGLLLCGIAAFAQKAVPTPAKTDTVKKPVAVQPYSKIVPASARKQHGVFTVVYNDNKYYFEIPDSLFNRYFLVVTRYAGTPSGNVSMGGEATNEQTVYFEKAPGNKVFMRGVVYRNDSADSTQAIYKSLKVSNVNPIAAAFDIKAVNTADKRTVIDVTDLFKKDNPVMSISTKDKGISKAGSIADDRSFIEKIAAYPLNIEARTTKTYTSTSSSLYAAQVAGAITYSFNVSMVLLPKVPMKKRFFDERVGYFANRFTLFNENSQRTQTQDYIQRYRLEPKPEDVDKYNKGILVEPQKPIVYYIDPATPKKWRPYLIAGVNDWQKAFEKAGFKNAIMAKEWPEGDSTMSLEDARFSVIRYMASETPNAYGPRISDPRSGEIMESHVVWYHNVMKLVHNWYMIQAGAIDPRARKMEFDDELMGELIRFVSSHEIGHTIGLRHNMGASSQTPVEKLRDKKWVEANGHTVSIMDYARFNYVAQPEDHISKAGIYPRIGAYDKWAIQWGYKVFPGNQSEEQEHKLLNKLAVDSLGRNPRLWFGGEGKNEDPRSQAEDLSDNVMRANEYGIRNLKRVVAMLPHWTREEGDQYDNLKELHKAAVGQFSRYLDHVAKNIVGRYITSKSVEQSGPVYTAIPKQRTKEAIRFIGRNVFEAPLWLYPDNITDKLGTKVADDVLDQQSRFINTLIAPTYLYNLHNMELTTRKNYPVAEYLNDIKREIWKPFGRNELANSMRRSLQRSYVEKLQFIINPKQVKEGWIKSNAQRDDTRLIVLEHTKRLRAEVRTMAAQSPKYATHYNDIVHEINKILHEQSKL</sequence>
<accession>A0A6I4I672</accession>
<comment type="caution">
    <text evidence="5">The sequence shown here is derived from an EMBL/GenBank/DDBJ whole genome shotgun (WGS) entry which is preliminary data.</text>
</comment>
<dbReference type="InterPro" id="IPR024079">
    <property type="entry name" value="MetalloPept_cat_dom_sf"/>
</dbReference>
<dbReference type="Proteomes" id="UP000434850">
    <property type="component" value="Unassembled WGS sequence"/>
</dbReference>
<dbReference type="OrthoDB" id="9776599at2"/>
<feature type="domain" description="EcxA zinc-binding" evidence="2">
    <location>
        <begin position="418"/>
        <end position="725"/>
    </location>
</feature>
<dbReference type="SUPFAM" id="SSF55486">
    <property type="entry name" value="Metalloproteases ('zincins'), catalytic domain"/>
    <property type="match status" value="1"/>
</dbReference>
<evidence type="ECO:0000259" key="3">
    <source>
        <dbReference type="Pfam" id="PF17148"/>
    </source>
</evidence>
<evidence type="ECO:0000313" key="5">
    <source>
        <dbReference type="EMBL" id="MVN90630.1"/>
    </source>
</evidence>
<evidence type="ECO:0000256" key="1">
    <source>
        <dbReference type="SAM" id="SignalP"/>
    </source>
</evidence>
<feature type="chain" id="PRO_5026244989" evidence="1">
    <location>
        <begin position="21"/>
        <end position="815"/>
    </location>
</feature>
<dbReference type="InterPro" id="IPR032534">
    <property type="entry name" value="EcxA_zinc-bd"/>
</dbReference>
<evidence type="ECO:0000313" key="6">
    <source>
        <dbReference type="Proteomes" id="UP000434850"/>
    </source>
</evidence>
<dbReference type="Gene3D" id="3.40.390.10">
    <property type="entry name" value="Collagenase (Catalytic Domain)"/>
    <property type="match status" value="1"/>
</dbReference>
<dbReference type="InterPro" id="IPR034032">
    <property type="entry name" value="Zn_MMP-like_bac"/>
</dbReference>
<dbReference type="CDD" id="cd04276">
    <property type="entry name" value="ZnMc_MMP_like_2"/>
    <property type="match status" value="1"/>
</dbReference>